<organism evidence="3 4">
    <name type="scientific">Marinitoga hydrogenitolerans (strain DSM 16785 / JCM 12826 / AT1271)</name>
    <dbReference type="NCBI Taxonomy" id="1122195"/>
    <lineage>
        <taxon>Bacteria</taxon>
        <taxon>Thermotogati</taxon>
        <taxon>Thermotogota</taxon>
        <taxon>Thermotogae</taxon>
        <taxon>Petrotogales</taxon>
        <taxon>Petrotogaceae</taxon>
        <taxon>Marinitoga</taxon>
    </lineage>
</organism>
<dbReference type="SUPFAM" id="SSF51735">
    <property type="entry name" value="NAD(P)-binding Rossmann-fold domains"/>
    <property type="match status" value="1"/>
</dbReference>
<feature type="domain" description="NAD-dependent epimerase/dehydratase" evidence="2">
    <location>
        <begin position="11"/>
        <end position="235"/>
    </location>
</feature>
<dbReference type="Gene3D" id="3.40.50.720">
    <property type="entry name" value="NAD(P)-binding Rossmann-like Domain"/>
    <property type="match status" value="1"/>
</dbReference>
<evidence type="ECO:0000259" key="2">
    <source>
        <dbReference type="Pfam" id="PF01370"/>
    </source>
</evidence>
<evidence type="ECO:0000256" key="1">
    <source>
        <dbReference type="ARBA" id="ARBA00007637"/>
    </source>
</evidence>
<comment type="similarity">
    <text evidence="1">Belongs to the NAD(P)-dependent epimerase/dehydratase family.</text>
</comment>
<name>A0A1M4ZCB3_MARH1</name>
<dbReference type="OrthoDB" id="9771073at2"/>
<sequence length="312" mass="36467">MENMGMKKTLLITGGTGFIGKNITEKIRNDYNIIIISRRKKEPKNGILYYQGDIRNIEIFEKIVSENKIDTIIHLATYYKPSHSLLDVSEMIDTNVKSVNNILEIMKKYKIKKLINTGTCFEYGIKKEKITESTPLNPWNLYAETKILAEHLINYYVKNTEINAITLRLFPPFGIYDNPNKLIPYIISKALKNEEIELTPCEQKWDFIYSEDIAYSYKKALEYEIVEGHEIFNIASGNAMEFKGIVEYIIKQTRSNSIVKFEKPYRENEIMYLEANISKAKNILNWTPRYTIFEGINKTINYLKGRDRYGNN</sequence>
<dbReference type="EMBL" id="FQUI01000040">
    <property type="protein sequence ID" value="SHF15679.1"/>
    <property type="molecule type" value="Genomic_DNA"/>
</dbReference>
<keyword evidence="4" id="KW-1185">Reference proteome</keyword>
<dbReference type="STRING" id="1122195.SAMN02745164_01901"/>
<accession>A0A1M4ZCB3</accession>
<comment type="caution">
    <text evidence="3">The sequence shown here is derived from an EMBL/GenBank/DDBJ whole genome shotgun (WGS) entry which is preliminary data.</text>
</comment>
<proteinExistence type="inferred from homology"/>
<dbReference type="RefSeq" id="WP_072865757.1">
    <property type="nucleotide sequence ID" value="NZ_FQUI01000040.1"/>
</dbReference>
<evidence type="ECO:0000313" key="3">
    <source>
        <dbReference type="EMBL" id="SHF15679.1"/>
    </source>
</evidence>
<dbReference type="PANTHER" id="PTHR43000">
    <property type="entry name" value="DTDP-D-GLUCOSE 4,6-DEHYDRATASE-RELATED"/>
    <property type="match status" value="1"/>
</dbReference>
<dbReference type="Proteomes" id="UP000184334">
    <property type="component" value="Unassembled WGS sequence"/>
</dbReference>
<dbReference type="Pfam" id="PF01370">
    <property type="entry name" value="Epimerase"/>
    <property type="match status" value="1"/>
</dbReference>
<protein>
    <submittedName>
        <fullName evidence="3">Nucleoside-diphosphate-sugar epimerase</fullName>
    </submittedName>
</protein>
<gene>
    <name evidence="3" type="ORF">SAMN02745164_01901</name>
</gene>
<dbReference type="AlphaFoldDB" id="A0A1M4ZCB3"/>
<evidence type="ECO:0000313" key="4">
    <source>
        <dbReference type="Proteomes" id="UP000184334"/>
    </source>
</evidence>
<dbReference type="InterPro" id="IPR001509">
    <property type="entry name" value="Epimerase_deHydtase"/>
</dbReference>
<dbReference type="InterPro" id="IPR036291">
    <property type="entry name" value="NAD(P)-bd_dom_sf"/>
</dbReference>
<reference evidence="3" key="1">
    <citation type="submission" date="2016-11" db="EMBL/GenBank/DDBJ databases">
        <authorList>
            <person name="Varghese N."/>
            <person name="Submissions S."/>
        </authorList>
    </citation>
    <scope>NUCLEOTIDE SEQUENCE [LARGE SCALE GENOMIC DNA]</scope>
    <source>
        <strain evidence="3">DSM 16785</strain>
    </source>
</reference>